<dbReference type="InterPro" id="IPR029068">
    <property type="entry name" value="Glyas_Bleomycin-R_OHBP_Dase"/>
</dbReference>
<dbReference type="AlphaFoldDB" id="A0A916XAF3"/>
<evidence type="ECO:0000259" key="1">
    <source>
        <dbReference type="PROSITE" id="PS51819"/>
    </source>
</evidence>
<dbReference type="SUPFAM" id="SSF54593">
    <property type="entry name" value="Glyoxalase/Bleomycin resistance protein/Dihydroxybiphenyl dioxygenase"/>
    <property type="match status" value="2"/>
</dbReference>
<accession>A0A916XAF3</accession>
<dbReference type="Proteomes" id="UP000637002">
    <property type="component" value="Unassembled WGS sequence"/>
</dbReference>
<dbReference type="PROSITE" id="PS51819">
    <property type="entry name" value="VOC"/>
    <property type="match status" value="1"/>
</dbReference>
<reference evidence="2" key="1">
    <citation type="journal article" date="2014" name="Int. J. Syst. Evol. Microbiol.">
        <title>Complete genome sequence of Corynebacterium casei LMG S-19264T (=DSM 44701T), isolated from a smear-ripened cheese.</title>
        <authorList>
            <consortium name="US DOE Joint Genome Institute (JGI-PGF)"/>
            <person name="Walter F."/>
            <person name="Albersmeier A."/>
            <person name="Kalinowski J."/>
            <person name="Ruckert C."/>
        </authorList>
    </citation>
    <scope>NUCLEOTIDE SEQUENCE</scope>
    <source>
        <strain evidence="2">CGMCC 1.12919</strain>
    </source>
</reference>
<dbReference type="InterPro" id="IPR037523">
    <property type="entry name" value="VOC_core"/>
</dbReference>
<name>A0A916XAF3_9HYPH</name>
<reference evidence="2" key="2">
    <citation type="submission" date="2020-09" db="EMBL/GenBank/DDBJ databases">
        <authorList>
            <person name="Sun Q."/>
            <person name="Zhou Y."/>
        </authorList>
    </citation>
    <scope>NUCLEOTIDE SEQUENCE</scope>
    <source>
        <strain evidence="2">CGMCC 1.12919</strain>
    </source>
</reference>
<feature type="domain" description="VOC" evidence="1">
    <location>
        <begin position="140"/>
        <end position="252"/>
    </location>
</feature>
<organism evidence="2 3">
    <name type="scientific">Chelatococcus reniformis</name>
    <dbReference type="NCBI Taxonomy" id="1494448"/>
    <lineage>
        <taxon>Bacteria</taxon>
        <taxon>Pseudomonadati</taxon>
        <taxon>Pseudomonadota</taxon>
        <taxon>Alphaproteobacteria</taxon>
        <taxon>Hyphomicrobiales</taxon>
        <taxon>Chelatococcaceae</taxon>
        <taxon>Chelatococcus</taxon>
    </lineage>
</organism>
<comment type="caution">
    <text evidence="2">The sequence shown here is derived from an EMBL/GenBank/DDBJ whole genome shotgun (WGS) entry which is preliminary data.</text>
</comment>
<keyword evidence="3" id="KW-1185">Reference proteome</keyword>
<dbReference type="InterPro" id="IPR004360">
    <property type="entry name" value="Glyas_Fos-R_dOase_dom"/>
</dbReference>
<evidence type="ECO:0000313" key="3">
    <source>
        <dbReference type="Proteomes" id="UP000637002"/>
    </source>
</evidence>
<sequence>MAMPNPIRIVQLCYVRLGTDDLEASARFATEIVGLQRGEGRGGDVVFRSDARAHTLALSTERGASLGVELEDEAALEAAAGALEQTGYGCREASAAECERRFVRRALICAIGEGLAVDLVLRPAVSGRRYFGSRDAAITGLACVGLRSTDLARDTALWTALLGAAVSDRAGEVTYLGFDDAHHRIVLYPAARPGIVYVTYAVESFDAVMQSHYFLQEHQVRVLHGPGREAASGQVFVRFQGPGGQIFAYGYGMATIDGGRHRARQFAAEPGSLCAWGSTSEVPELAGAAG</sequence>
<evidence type="ECO:0000313" key="2">
    <source>
        <dbReference type="EMBL" id="GGC58773.1"/>
    </source>
</evidence>
<dbReference type="Gene3D" id="3.10.180.10">
    <property type="entry name" value="2,3-Dihydroxybiphenyl 1,2-Dioxygenase, domain 1"/>
    <property type="match status" value="2"/>
</dbReference>
<proteinExistence type="predicted"/>
<dbReference type="Pfam" id="PF00903">
    <property type="entry name" value="Glyoxalase"/>
    <property type="match status" value="1"/>
</dbReference>
<gene>
    <name evidence="2" type="ORF">GCM10010994_17040</name>
</gene>
<protein>
    <recommendedName>
        <fullName evidence="1">VOC domain-containing protein</fullName>
    </recommendedName>
</protein>
<dbReference type="EMBL" id="BMGG01000003">
    <property type="protein sequence ID" value="GGC58773.1"/>
    <property type="molecule type" value="Genomic_DNA"/>
</dbReference>